<keyword evidence="2" id="KW-1185">Reference proteome</keyword>
<organism evidence="1 2">
    <name type="scientific">Stylosanthes scabra</name>
    <dbReference type="NCBI Taxonomy" id="79078"/>
    <lineage>
        <taxon>Eukaryota</taxon>
        <taxon>Viridiplantae</taxon>
        <taxon>Streptophyta</taxon>
        <taxon>Embryophyta</taxon>
        <taxon>Tracheophyta</taxon>
        <taxon>Spermatophyta</taxon>
        <taxon>Magnoliopsida</taxon>
        <taxon>eudicotyledons</taxon>
        <taxon>Gunneridae</taxon>
        <taxon>Pentapetalae</taxon>
        <taxon>rosids</taxon>
        <taxon>fabids</taxon>
        <taxon>Fabales</taxon>
        <taxon>Fabaceae</taxon>
        <taxon>Papilionoideae</taxon>
        <taxon>50 kb inversion clade</taxon>
        <taxon>dalbergioids sensu lato</taxon>
        <taxon>Dalbergieae</taxon>
        <taxon>Pterocarpus clade</taxon>
        <taxon>Stylosanthes</taxon>
    </lineage>
</organism>
<accession>A0ABU6QH41</accession>
<reference evidence="1 2" key="1">
    <citation type="journal article" date="2023" name="Plants (Basel)">
        <title>Bridging the Gap: Combining Genomics and Transcriptomics Approaches to Understand Stylosanthes scabra, an Orphan Legume from the Brazilian Caatinga.</title>
        <authorList>
            <person name="Ferreira-Neto J.R.C."/>
            <person name="da Silva M.D."/>
            <person name="Binneck E."/>
            <person name="de Melo N.F."/>
            <person name="da Silva R.H."/>
            <person name="de Melo A.L.T.M."/>
            <person name="Pandolfi V."/>
            <person name="Bustamante F.O."/>
            <person name="Brasileiro-Vidal A.C."/>
            <person name="Benko-Iseppon A.M."/>
        </authorList>
    </citation>
    <scope>NUCLEOTIDE SEQUENCE [LARGE SCALE GENOMIC DNA]</scope>
    <source>
        <tissue evidence="1">Leaves</tissue>
    </source>
</reference>
<proteinExistence type="predicted"/>
<gene>
    <name evidence="1" type="ORF">PIB30_049163</name>
</gene>
<name>A0ABU6QH41_9FABA</name>
<comment type="caution">
    <text evidence="1">The sequence shown here is derived from an EMBL/GenBank/DDBJ whole genome shotgun (WGS) entry which is preliminary data.</text>
</comment>
<dbReference type="Proteomes" id="UP001341840">
    <property type="component" value="Unassembled WGS sequence"/>
</dbReference>
<sequence length="77" mass="8486">MTVAVADGAVEGGATHISVLRCPALTKLQNLQVPNGSELFWELHSWQGLAVLATSFIVDRDFLYHPPLRVSTLYSYL</sequence>
<protein>
    <submittedName>
        <fullName evidence="1">Uncharacterized protein</fullName>
    </submittedName>
</protein>
<evidence type="ECO:0000313" key="2">
    <source>
        <dbReference type="Proteomes" id="UP001341840"/>
    </source>
</evidence>
<evidence type="ECO:0000313" key="1">
    <source>
        <dbReference type="EMBL" id="MED6111082.1"/>
    </source>
</evidence>
<dbReference type="EMBL" id="JASCZI010000328">
    <property type="protein sequence ID" value="MED6111082.1"/>
    <property type="molecule type" value="Genomic_DNA"/>
</dbReference>